<evidence type="ECO:0000256" key="1">
    <source>
        <dbReference type="SAM" id="MobiDB-lite"/>
    </source>
</evidence>
<organism evidence="2 3">
    <name type="scientific">Daucus carota subsp. sativus</name>
    <name type="common">Carrot</name>
    <dbReference type="NCBI Taxonomy" id="79200"/>
    <lineage>
        <taxon>Eukaryota</taxon>
        <taxon>Viridiplantae</taxon>
        <taxon>Streptophyta</taxon>
        <taxon>Embryophyta</taxon>
        <taxon>Tracheophyta</taxon>
        <taxon>Spermatophyta</taxon>
        <taxon>Magnoliopsida</taxon>
        <taxon>eudicotyledons</taxon>
        <taxon>Gunneridae</taxon>
        <taxon>Pentapetalae</taxon>
        <taxon>asterids</taxon>
        <taxon>campanulids</taxon>
        <taxon>Apiales</taxon>
        <taxon>Apiaceae</taxon>
        <taxon>Apioideae</taxon>
        <taxon>Scandiceae</taxon>
        <taxon>Daucinae</taxon>
        <taxon>Daucus</taxon>
        <taxon>Daucus sect. Daucus</taxon>
    </lineage>
</organism>
<feature type="compositionally biased region" description="Polar residues" evidence="1">
    <location>
        <begin position="93"/>
        <end position="102"/>
    </location>
</feature>
<dbReference type="EMBL" id="CP093347">
    <property type="protein sequence ID" value="WOG99736.1"/>
    <property type="molecule type" value="Genomic_DNA"/>
</dbReference>
<accession>A0AAF1B0T5</accession>
<reference evidence="2" key="1">
    <citation type="journal article" date="2016" name="Nat. Genet.">
        <title>A high-quality carrot genome assembly provides new insights into carotenoid accumulation and asterid genome evolution.</title>
        <authorList>
            <person name="Iorizzo M."/>
            <person name="Ellison S."/>
            <person name="Senalik D."/>
            <person name="Zeng P."/>
            <person name="Satapoomin P."/>
            <person name="Huang J."/>
            <person name="Bowman M."/>
            <person name="Iovene M."/>
            <person name="Sanseverino W."/>
            <person name="Cavagnaro P."/>
            <person name="Yildiz M."/>
            <person name="Macko-Podgorni A."/>
            <person name="Moranska E."/>
            <person name="Grzebelus E."/>
            <person name="Grzebelus D."/>
            <person name="Ashrafi H."/>
            <person name="Zheng Z."/>
            <person name="Cheng S."/>
            <person name="Spooner D."/>
            <person name="Van Deynze A."/>
            <person name="Simon P."/>
        </authorList>
    </citation>
    <scope>NUCLEOTIDE SEQUENCE</scope>
    <source>
        <tissue evidence="2">Leaf</tissue>
    </source>
</reference>
<evidence type="ECO:0000313" key="3">
    <source>
        <dbReference type="Proteomes" id="UP000077755"/>
    </source>
</evidence>
<evidence type="ECO:0000313" key="2">
    <source>
        <dbReference type="EMBL" id="WOG99736.1"/>
    </source>
</evidence>
<dbReference type="Proteomes" id="UP000077755">
    <property type="component" value="Chromosome 5"/>
</dbReference>
<dbReference type="AlphaFoldDB" id="A0AAF1B0T5"/>
<protein>
    <submittedName>
        <fullName evidence="2">Uncharacterized protein</fullName>
    </submittedName>
</protein>
<reference evidence="2" key="2">
    <citation type="submission" date="2022-03" db="EMBL/GenBank/DDBJ databases">
        <title>Draft title - Genomic analysis of global carrot germplasm unveils the trajectory of domestication and the origin of high carotenoid orange carrot.</title>
        <authorList>
            <person name="Iorizzo M."/>
            <person name="Ellison S."/>
            <person name="Senalik D."/>
            <person name="Macko-Podgorni A."/>
            <person name="Grzebelus D."/>
            <person name="Bostan H."/>
            <person name="Rolling W."/>
            <person name="Curaba J."/>
            <person name="Simon P."/>
        </authorList>
    </citation>
    <scope>NUCLEOTIDE SEQUENCE</scope>
    <source>
        <tissue evidence="2">Leaf</tissue>
    </source>
</reference>
<keyword evidence="3" id="KW-1185">Reference proteome</keyword>
<feature type="region of interest" description="Disordered" evidence="1">
    <location>
        <begin position="76"/>
        <end position="124"/>
    </location>
</feature>
<gene>
    <name evidence="2" type="ORF">DCAR_0519091</name>
</gene>
<proteinExistence type="predicted"/>
<sequence length="124" mass="13574">MDGGFPLSGYAGMEDTMPSWSLGPTVNELRMFDPYMYQAAPFSPYSEWSGNQVPVGQNKEWNESIPGTFSMKTAAASAKPFQPNQARVPPKQDVNSETSSTFGFGFDRAKPSRCPQNDGGLPLR</sequence>
<name>A0AAF1B0T5_DAUCS</name>